<evidence type="ECO:0000313" key="1">
    <source>
        <dbReference type="EMBL" id="JAD37747.1"/>
    </source>
</evidence>
<protein>
    <submittedName>
        <fullName evidence="1">Uncharacterized protein</fullName>
    </submittedName>
</protein>
<dbReference type="EMBL" id="GBRH01260148">
    <property type="protein sequence ID" value="JAD37747.1"/>
    <property type="molecule type" value="Transcribed_RNA"/>
</dbReference>
<reference evidence="1" key="2">
    <citation type="journal article" date="2015" name="Data Brief">
        <title>Shoot transcriptome of the giant reed, Arundo donax.</title>
        <authorList>
            <person name="Barrero R.A."/>
            <person name="Guerrero F.D."/>
            <person name="Moolhuijzen P."/>
            <person name="Goolsby J.A."/>
            <person name="Tidwell J."/>
            <person name="Bellgard S.E."/>
            <person name="Bellgard M.I."/>
        </authorList>
    </citation>
    <scope>NUCLEOTIDE SEQUENCE</scope>
    <source>
        <tissue evidence="1">Shoot tissue taken approximately 20 cm above the soil surface</tissue>
    </source>
</reference>
<accession>A0A0A9T3V9</accession>
<reference evidence="1" key="1">
    <citation type="submission" date="2014-09" db="EMBL/GenBank/DDBJ databases">
        <authorList>
            <person name="Magalhaes I.L.F."/>
            <person name="Oliveira U."/>
            <person name="Santos F.R."/>
            <person name="Vidigal T.H.D.A."/>
            <person name="Brescovit A.D."/>
            <person name="Santos A.J."/>
        </authorList>
    </citation>
    <scope>NUCLEOTIDE SEQUENCE</scope>
    <source>
        <tissue evidence="1">Shoot tissue taken approximately 20 cm above the soil surface</tissue>
    </source>
</reference>
<proteinExistence type="predicted"/>
<sequence>MHRLTGTTILGVTRYHGIPKDHVHPWGWDPVKQFPRSHDAPKLGIHGCQCDHHI</sequence>
<dbReference type="AlphaFoldDB" id="A0A0A9T3V9"/>
<organism evidence="1">
    <name type="scientific">Arundo donax</name>
    <name type="common">Giant reed</name>
    <name type="synonym">Donax arundinaceus</name>
    <dbReference type="NCBI Taxonomy" id="35708"/>
    <lineage>
        <taxon>Eukaryota</taxon>
        <taxon>Viridiplantae</taxon>
        <taxon>Streptophyta</taxon>
        <taxon>Embryophyta</taxon>
        <taxon>Tracheophyta</taxon>
        <taxon>Spermatophyta</taxon>
        <taxon>Magnoliopsida</taxon>
        <taxon>Liliopsida</taxon>
        <taxon>Poales</taxon>
        <taxon>Poaceae</taxon>
        <taxon>PACMAD clade</taxon>
        <taxon>Arundinoideae</taxon>
        <taxon>Arundineae</taxon>
        <taxon>Arundo</taxon>
    </lineage>
</organism>
<name>A0A0A9T3V9_ARUDO</name>